<name>A0A8S5REI0_9VIRU</name>
<dbReference type="EMBL" id="BK059099">
    <property type="protein sequence ID" value="DAE29792.1"/>
    <property type="molecule type" value="Genomic_DNA"/>
</dbReference>
<reference evidence="1" key="1">
    <citation type="journal article" date="2021" name="Proc. Natl. Acad. Sci. U.S.A.">
        <title>A Catalog of Tens of Thousands of Viruses from Human Metagenomes Reveals Hidden Associations with Chronic Diseases.</title>
        <authorList>
            <person name="Tisza M.J."/>
            <person name="Buck C.B."/>
        </authorList>
    </citation>
    <scope>NUCLEOTIDE SEQUENCE</scope>
    <source>
        <strain evidence="1">CtL1g6</strain>
    </source>
</reference>
<evidence type="ECO:0000313" key="1">
    <source>
        <dbReference type="EMBL" id="DAE29792.1"/>
    </source>
</evidence>
<proteinExistence type="predicted"/>
<protein>
    <submittedName>
        <fullName evidence="1">Uncharacterized protein</fullName>
    </submittedName>
</protein>
<sequence length="52" mass="6219">MRKQNVVPERRFMRWEYSTAHFWNTPRARQLGKVRGCVPFGRGDVRGDVEQL</sequence>
<organism evidence="1">
    <name type="scientific">virus sp. ctL1g6</name>
    <dbReference type="NCBI Taxonomy" id="2827988"/>
    <lineage>
        <taxon>Viruses</taxon>
    </lineage>
</organism>
<accession>A0A8S5REI0</accession>